<feature type="signal peptide" evidence="2">
    <location>
        <begin position="1"/>
        <end position="20"/>
    </location>
</feature>
<feature type="compositionally biased region" description="Basic and acidic residues" evidence="1">
    <location>
        <begin position="26"/>
        <end position="51"/>
    </location>
</feature>
<evidence type="ECO:0000256" key="2">
    <source>
        <dbReference type="SAM" id="SignalP"/>
    </source>
</evidence>
<dbReference type="PROSITE" id="PS51257">
    <property type="entry name" value="PROKAR_LIPOPROTEIN"/>
    <property type="match status" value="1"/>
</dbReference>
<comment type="caution">
    <text evidence="3">The sequence shown here is derived from an EMBL/GenBank/DDBJ whole genome shotgun (WGS) entry which is preliminary data.</text>
</comment>
<accession>A0A9X8R7L5</accession>
<protein>
    <recommendedName>
        <fullName evidence="5">Lipoprotein</fullName>
    </recommendedName>
</protein>
<reference evidence="3 4" key="1">
    <citation type="submission" date="2017-01" db="EMBL/GenBank/DDBJ databases">
        <authorList>
            <person name="Varghese N."/>
            <person name="Submissions S."/>
        </authorList>
    </citation>
    <scope>NUCLEOTIDE SEQUENCE [LARGE SCALE GENOMIC DNA]</scope>
    <source>
        <strain evidence="3 4">RUG2-6</strain>
    </source>
</reference>
<feature type="chain" id="PRO_5040983223" description="Lipoprotein" evidence="2">
    <location>
        <begin position="21"/>
        <end position="265"/>
    </location>
</feature>
<organism evidence="3 4">
    <name type="scientific">Peribacillus simplex</name>
    <dbReference type="NCBI Taxonomy" id="1478"/>
    <lineage>
        <taxon>Bacteria</taxon>
        <taxon>Bacillati</taxon>
        <taxon>Bacillota</taxon>
        <taxon>Bacilli</taxon>
        <taxon>Bacillales</taxon>
        <taxon>Bacillaceae</taxon>
        <taxon>Peribacillus</taxon>
    </lineage>
</organism>
<dbReference type="EMBL" id="FTMX01000002">
    <property type="protein sequence ID" value="SIQ85934.1"/>
    <property type="molecule type" value="Genomic_DNA"/>
</dbReference>
<evidence type="ECO:0000256" key="1">
    <source>
        <dbReference type="SAM" id="MobiDB-lite"/>
    </source>
</evidence>
<dbReference type="AlphaFoldDB" id="A0A9X8R7L5"/>
<feature type="region of interest" description="Disordered" evidence="1">
    <location>
        <begin position="24"/>
        <end position="60"/>
    </location>
</feature>
<dbReference type="Proteomes" id="UP000185829">
    <property type="component" value="Unassembled WGS sequence"/>
</dbReference>
<proteinExistence type="predicted"/>
<keyword evidence="2" id="KW-0732">Signal</keyword>
<dbReference type="RefSeq" id="WP_076366971.1">
    <property type="nucleotide sequence ID" value="NZ_FTMX01000002.1"/>
</dbReference>
<evidence type="ECO:0000313" key="3">
    <source>
        <dbReference type="EMBL" id="SIQ85934.1"/>
    </source>
</evidence>
<evidence type="ECO:0008006" key="5">
    <source>
        <dbReference type="Google" id="ProtNLM"/>
    </source>
</evidence>
<sequence length="265" mass="29843">MKKKFVFFCLLSFFALTACSSTNDESQNKEQDESKLTAENDKPRDSTKEEVVTDSEEASVDMDNVTVADAQLSFIYSYDDVEHLMRDSGLSVEGEVVATENYVLMDEEVGFGSPFTKLTFKVNQVLSGDSSLEGKEITILEGGGYITAEQDGMKDKFPDLTEEELKETSFVLYNGHRPSKKGDILVAFLAKGSSETGFKYYSFTGAYQSKFEYNENSKKYVRPSENYDEWVTGVKTRAERSDIEELIQIEEDINAEVTKLVEEAE</sequence>
<name>A0A9X8R7L5_9BACI</name>
<gene>
    <name evidence="3" type="ORF">SAMN05878482_102392</name>
</gene>
<evidence type="ECO:0000313" key="4">
    <source>
        <dbReference type="Proteomes" id="UP000185829"/>
    </source>
</evidence>